<evidence type="ECO:0000313" key="10">
    <source>
        <dbReference type="EMBL" id="VDM37741.1"/>
    </source>
</evidence>
<evidence type="ECO:0000256" key="2">
    <source>
        <dbReference type="ARBA" id="ARBA00005569"/>
    </source>
</evidence>
<reference evidence="12" key="1">
    <citation type="submission" date="2016-06" db="UniProtKB">
        <authorList>
            <consortium name="WormBaseParasite"/>
        </authorList>
    </citation>
    <scope>IDENTIFICATION</scope>
</reference>
<dbReference type="InterPro" id="IPR014908">
    <property type="entry name" value="Nucleoporin_Nup133/Nup155_N"/>
</dbReference>
<evidence type="ECO:0000259" key="8">
    <source>
        <dbReference type="Pfam" id="PF03177"/>
    </source>
</evidence>
<evidence type="ECO:0000256" key="4">
    <source>
        <dbReference type="ARBA" id="ARBA00022816"/>
    </source>
</evidence>
<keyword evidence="5" id="KW-0653">Protein transport</keyword>
<evidence type="ECO:0000313" key="11">
    <source>
        <dbReference type="Proteomes" id="UP000050794"/>
    </source>
</evidence>
<protein>
    <submittedName>
        <fullName evidence="12">Nuclear pore complex protein 15</fullName>
    </submittedName>
</protein>
<dbReference type="Gene3D" id="2.130.10.10">
    <property type="entry name" value="YVTN repeat-like/Quinoprotein amine dehydrogenase"/>
    <property type="match status" value="1"/>
</dbReference>
<dbReference type="WBParaSite" id="TCNE_0000642001-mRNA-1">
    <property type="protein sequence ID" value="TCNE_0000642001-mRNA-1"/>
    <property type="gene ID" value="TCNE_0000642001"/>
</dbReference>
<dbReference type="Pfam" id="PF08801">
    <property type="entry name" value="Nucleoporin_N"/>
    <property type="match status" value="1"/>
</dbReference>
<reference evidence="10 11" key="2">
    <citation type="submission" date="2018-11" db="EMBL/GenBank/DDBJ databases">
        <authorList>
            <consortium name="Pathogen Informatics"/>
        </authorList>
    </citation>
    <scope>NUCLEOTIDE SEQUENCE [LARGE SCALE GENOMIC DNA]</scope>
</reference>
<name>A0A183UD50_TOXCA</name>
<dbReference type="GO" id="GO:0031080">
    <property type="term" value="C:nuclear pore outer ring"/>
    <property type="evidence" value="ECO:0007669"/>
    <property type="project" value="TreeGrafter"/>
</dbReference>
<feature type="domain" description="Nucleoporin Nup133/Nup155-like N-terminal" evidence="9">
    <location>
        <begin position="13"/>
        <end position="135"/>
    </location>
</feature>
<evidence type="ECO:0000259" key="9">
    <source>
        <dbReference type="Pfam" id="PF08801"/>
    </source>
</evidence>
<dbReference type="Gene3D" id="1.25.40.700">
    <property type="match status" value="1"/>
</dbReference>
<dbReference type="PANTHER" id="PTHR13405:SF11">
    <property type="entry name" value="NUCLEAR PORE COMPLEX PROTEIN NUP133"/>
    <property type="match status" value="1"/>
</dbReference>
<comment type="subcellular location">
    <subcellularLocation>
        <location evidence="1">Nucleus envelope</location>
    </subcellularLocation>
</comment>
<dbReference type="AlphaFoldDB" id="A0A183UD50"/>
<accession>A0A183UD50</accession>
<dbReference type="GO" id="GO:0000972">
    <property type="term" value="P:transcription-dependent tethering of RNA polymerase II gene DNA at nuclear periphery"/>
    <property type="evidence" value="ECO:0007669"/>
    <property type="project" value="TreeGrafter"/>
</dbReference>
<organism evidence="11 12">
    <name type="scientific">Toxocara canis</name>
    <name type="common">Canine roundworm</name>
    <dbReference type="NCBI Taxonomy" id="6265"/>
    <lineage>
        <taxon>Eukaryota</taxon>
        <taxon>Metazoa</taxon>
        <taxon>Ecdysozoa</taxon>
        <taxon>Nematoda</taxon>
        <taxon>Chromadorea</taxon>
        <taxon>Rhabditida</taxon>
        <taxon>Spirurina</taxon>
        <taxon>Ascaridomorpha</taxon>
        <taxon>Ascaridoidea</taxon>
        <taxon>Toxocaridae</taxon>
        <taxon>Toxocara</taxon>
    </lineage>
</organism>
<dbReference type="InterPro" id="IPR007187">
    <property type="entry name" value="Nucleoporin_Nup133/Nup155_C"/>
</dbReference>
<evidence type="ECO:0000256" key="1">
    <source>
        <dbReference type="ARBA" id="ARBA00004259"/>
    </source>
</evidence>
<gene>
    <name evidence="10" type="ORF">TCNE_LOCUS6420</name>
</gene>
<keyword evidence="6" id="KW-0811">Translocation</keyword>
<keyword evidence="7" id="KW-0539">Nucleus</keyword>
<dbReference type="Gene3D" id="1.20.58.1380">
    <property type="match status" value="1"/>
</dbReference>
<keyword evidence="11" id="KW-1185">Reference proteome</keyword>
<evidence type="ECO:0000256" key="3">
    <source>
        <dbReference type="ARBA" id="ARBA00022448"/>
    </source>
</evidence>
<dbReference type="GO" id="GO:0017056">
    <property type="term" value="F:structural constituent of nuclear pore"/>
    <property type="evidence" value="ECO:0007669"/>
    <property type="project" value="InterPro"/>
</dbReference>
<dbReference type="InterPro" id="IPR037624">
    <property type="entry name" value="Nup133-like"/>
</dbReference>
<dbReference type="GO" id="GO:0006606">
    <property type="term" value="P:protein import into nucleus"/>
    <property type="evidence" value="ECO:0007669"/>
    <property type="project" value="TreeGrafter"/>
</dbReference>
<evidence type="ECO:0000256" key="5">
    <source>
        <dbReference type="ARBA" id="ARBA00022927"/>
    </source>
</evidence>
<evidence type="ECO:0000313" key="12">
    <source>
        <dbReference type="WBParaSite" id="TCNE_0000642001-mRNA-1"/>
    </source>
</evidence>
<proteinExistence type="inferred from homology"/>
<sequence length="1065" mass="119885">MSDEELLLDSVEVDYPSLIREALSVDSAEFSCSASLSANGYVWLLTGRKLFVWKFEDEVQIIKSASYVPYLLQLPPSGLPYTVRTIRVFTKARSSAPGVIAVSPEGTIRYWSNINRGYSDSSVDLEREGNEFLLSTTTGSFFLLWLDTSGRAPTPGKRQKMTCGILSRPLYTNARRNIGERMSSLLFGDTAKHGSRLLKATLVEIMNHADEGRSAIDKDSIENHLKGTYIIALKSKAVQLYSIEPSAKMWSVDLKQQAAEHFANHIWNLHSAPEHSKWRKEIRIWLVDCVRASNGIIILMGAANNAVSTQIHFALGYLPINGPEEATEHFEWFCVLKLPSSETFRSTEEDSLADLSLHLPLESRQCWHERTEGLIIVTRHFAHSVRLPQFLQGNTDVGPIHSVSFADDVFIGSACDARFCYVMLKENGISRVRLLPRGFDASLARSISTVHLASHSADDTSEVDRGLLADAFLLFAKTDLRIANERVQNLLELRHSSVAQLCVNYAFDIVDAIPNDERWHAVGVHTRRKSALAKSSFLLKVHLDEQKKKVLAMFVLFIKSMGLFAKLDTTVHSPLSDSRSARSLLAELAEKEQPVTYFDAAINSVLHQREEMLTVDLLTPYDYFFSRLSRVDDLLDALLLEEENLLSANTELSEKLLCIEEVGAALVVFVNAIEQHREQALLDVIFDYLRPRVDGSDRTGSQLRSHVVALSSFVLAQQSHSERLGSPIIAKFINIGEQGIGTDLAKKFHDYRTLIELTETLSDEKRRCEIEQYKSYFNTPEFLKVLHEYYLQKGQLKRLLQEEGPKADEFFSSHSAVNWIREIDRGQFDKASHSLKSLAQRRDDDVVARKNLLSFAKLAALCADEKDAELLDEIKGGLRLVAHQENIPIDVLERTNALSSVSGKMRPMTAEQIISASVSDPRCDCDCHFRALLTLSSVLDEPASRSHSDLIKSLKAKIWLSAIKADTSLWKQLCTGGDGHKRTVYCELLNRLVESNLSDARKLELLPNVEELIGCMTELGRNQRFAFIMRSEEEAARHEVSELTKRRNEQMLRGREIAVAHGFAY</sequence>
<evidence type="ECO:0000256" key="6">
    <source>
        <dbReference type="ARBA" id="ARBA00023010"/>
    </source>
</evidence>
<dbReference type="Pfam" id="PF03177">
    <property type="entry name" value="Nucleoporin_C"/>
    <property type="match status" value="1"/>
</dbReference>
<dbReference type="InterPro" id="IPR015943">
    <property type="entry name" value="WD40/YVTN_repeat-like_dom_sf"/>
</dbReference>
<dbReference type="PANTHER" id="PTHR13405">
    <property type="entry name" value="NUCLEAR PORE COMPLEX PROTEIN NUP133"/>
    <property type="match status" value="1"/>
</dbReference>
<dbReference type="GO" id="GO:0016973">
    <property type="term" value="P:poly(A)+ mRNA export from nucleus"/>
    <property type="evidence" value="ECO:0007669"/>
    <property type="project" value="TreeGrafter"/>
</dbReference>
<dbReference type="EMBL" id="UYWY01019491">
    <property type="protein sequence ID" value="VDM37741.1"/>
    <property type="molecule type" value="Genomic_DNA"/>
</dbReference>
<dbReference type="SUPFAM" id="SSF117289">
    <property type="entry name" value="Nucleoporin domain"/>
    <property type="match status" value="1"/>
</dbReference>
<keyword evidence="3" id="KW-0813">Transport</keyword>
<feature type="domain" description="Nucleoporin Nup133/Nup155-like C-terminal" evidence="8">
    <location>
        <begin position="762"/>
        <end position="895"/>
    </location>
</feature>
<keyword evidence="4" id="KW-0509">mRNA transport</keyword>
<dbReference type="Proteomes" id="UP000050794">
    <property type="component" value="Unassembled WGS sequence"/>
</dbReference>
<evidence type="ECO:0000256" key="7">
    <source>
        <dbReference type="ARBA" id="ARBA00023242"/>
    </source>
</evidence>
<comment type="similarity">
    <text evidence="2">Belongs to the nucleoporin Nup133 family.</text>
</comment>